<keyword evidence="11" id="KW-0732">Signal</keyword>
<dbReference type="GO" id="GO:0007586">
    <property type="term" value="P:digestion"/>
    <property type="evidence" value="ECO:0007669"/>
    <property type="project" value="UniProtKB-KW"/>
</dbReference>
<dbReference type="InterPro" id="IPR043504">
    <property type="entry name" value="Peptidase_S1_PA_chymotrypsin"/>
</dbReference>
<evidence type="ECO:0000256" key="4">
    <source>
        <dbReference type="ARBA" id="ARBA00022801"/>
    </source>
</evidence>
<feature type="domain" description="Peptidase S1" evidence="12">
    <location>
        <begin position="30"/>
        <end position="287"/>
    </location>
</feature>
<evidence type="ECO:0000313" key="13">
    <source>
        <dbReference type="EMBL" id="CAG9127918.1"/>
    </source>
</evidence>
<evidence type="ECO:0000256" key="2">
    <source>
        <dbReference type="ARBA" id="ARBA00022670"/>
    </source>
</evidence>
<evidence type="ECO:0000256" key="10">
    <source>
        <dbReference type="SAM" id="MobiDB-lite"/>
    </source>
</evidence>
<feature type="chain" id="PRO_5035825920" description="trypsin" evidence="11">
    <location>
        <begin position="17"/>
        <end position="288"/>
    </location>
</feature>
<dbReference type="GO" id="GO:0006508">
    <property type="term" value="P:proteolysis"/>
    <property type="evidence" value="ECO:0007669"/>
    <property type="project" value="UniProtKB-KW"/>
</dbReference>
<keyword evidence="5" id="KW-0720">Serine protease</keyword>
<dbReference type="EC" id="3.4.21.4" evidence="9"/>
<evidence type="ECO:0000256" key="7">
    <source>
        <dbReference type="ARBA" id="ARBA00023157"/>
    </source>
</evidence>
<reference evidence="13" key="1">
    <citation type="submission" date="2020-11" db="EMBL/GenBank/DDBJ databases">
        <authorList>
            <person name="Whiteford S."/>
        </authorList>
    </citation>
    <scope>NUCLEOTIDE SEQUENCE</scope>
</reference>
<comment type="catalytic activity">
    <reaction evidence="8">
        <text>Preferential cleavage: Arg-|-Xaa, Lys-|-Xaa.</text>
        <dbReference type="EC" id="3.4.21.4"/>
    </reaction>
</comment>
<evidence type="ECO:0000256" key="8">
    <source>
        <dbReference type="ARBA" id="ARBA00036320"/>
    </source>
</evidence>
<evidence type="ECO:0000256" key="1">
    <source>
        <dbReference type="ARBA" id="ARBA00007664"/>
    </source>
</evidence>
<feature type="signal peptide" evidence="11">
    <location>
        <begin position="1"/>
        <end position="16"/>
    </location>
</feature>
<keyword evidence="4" id="KW-0378">Hydrolase</keyword>
<keyword evidence="6" id="KW-0865">Zymogen</keyword>
<dbReference type="InterPro" id="IPR001254">
    <property type="entry name" value="Trypsin_dom"/>
</dbReference>
<dbReference type="PANTHER" id="PTHR24276:SF97">
    <property type="entry name" value="GH13245P2-RELATED"/>
    <property type="match status" value="1"/>
</dbReference>
<evidence type="ECO:0000259" key="12">
    <source>
        <dbReference type="PROSITE" id="PS50240"/>
    </source>
</evidence>
<keyword evidence="7" id="KW-1015">Disulfide bond</keyword>
<dbReference type="SMART" id="SM00020">
    <property type="entry name" value="Tryp_SPc"/>
    <property type="match status" value="1"/>
</dbReference>
<dbReference type="PROSITE" id="PS50240">
    <property type="entry name" value="TRYPSIN_DOM"/>
    <property type="match status" value="1"/>
</dbReference>
<proteinExistence type="inferred from homology"/>
<organism evidence="13 14">
    <name type="scientific">Plutella xylostella</name>
    <name type="common">Diamondback moth</name>
    <name type="synonym">Plutella maculipennis</name>
    <dbReference type="NCBI Taxonomy" id="51655"/>
    <lineage>
        <taxon>Eukaryota</taxon>
        <taxon>Metazoa</taxon>
        <taxon>Ecdysozoa</taxon>
        <taxon>Arthropoda</taxon>
        <taxon>Hexapoda</taxon>
        <taxon>Insecta</taxon>
        <taxon>Pterygota</taxon>
        <taxon>Neoptera</taxon>
        <taxon>Endopterygota</taxon>
        <taxon>Lepidoptera</taxon>
        <taxon>Glossata</taxon>
        <taxon>Ditrysia</taxon>
        <taxon>Yponomeutoidea</taxon>
        <taxon>Plutellidae</taxon>
        <taxon>Plutella</taxon>
    </lineage>
</organism>
<name>A0A8S4FI47_PLUXY</name>
<dbReference type="EMBL" id="CAJHNJ030000035">
    <property type="protein sequence ID" value="CAG9127918.1"/>
    <property type="molecule type" value="Genomic_DNA"/>
</dbReference>
<accession>A0A8S4FI47</accession>
<dbReference type="Gene3D" id="2.40.10.10">
    <property type="entry name" value="Trypsin-like serine proteases"/>
    <property type="match status" value="1"/>
</dbReference>
<dbReference type="GO" id="GO:0004252">
    <property type="term" value="F:serine-type endopeptidase activity"/>
    <property type="evidence" value="ECO:0007669"/>
    <property type="project" value="UniProtKB-EC"/>
</dbReference>
<dbReference type="InterPro" id="IPR018114">
    <property type="entry name" value="TRYPSIN_HIS"/>
</dbReference>
<dbReference type="Pfam" id="PF00089">
    <property type="entry name" value="Trypsin"/>
    <property type="match status" value="1"/>
</dbReference>
<sequence>MWSRVLLVCAAASAAARPEAETSAPVPTSTVGGGAVPTEPATTQQPPDEQAVLAEFPSAVLFGRTCGGSVLGPCWVLTAAHCSLFGAGSTVLAGAAHSQRGGTLRRVKRLVIHPNFSVGPYWLSPQAFGIQQVAAHYDFLLAELEDPLPIDNKTIAAVRLDEELTHAAGVEAGFAGWGAARHGGTMRHALHAARLWLVADAECGAALPQFEAGDMLCARGRAAAGAGAGAGGDTACSGDSGSGLLAGGRLLGVASWVERDATQCFPGALVVFSRVARVRGWIRDVTGI</sequence>
<evidence type="ECO:0000256" key="6">
    <source>
        <dbReference type="ARBA" id="ARBA00023145"/>
    </source>
</evidence>
<evidence type="ECO:0000256" key="5">
    <source>
        <dbReference type="ARBA" id="ARBA00022825"/>
    </source>
</evidence>
<dbReference type="Proteomes" id="UP000653454">
    <property type="component" value="Unassembled WGS sequence"/>
</dbReference>
<dbReference type="AlphaFoldDB" id="A0A8S4FI47"/>
<comment type="similarity">
    <text evidence="1">Belongs to the peptidase S1 family.</text>
</comment>
<comment type="caution">
    <text evidence="13">The sequence shown here is derived from an EMBL/GenBank/DDBJ whole genome shotgun (WGS) entry which is preliminary data.</text>
</comment>
<evidence type="ECO:0000256" key="11">
    <source>
        <dbReference type="SAM" id="SignalP"/>
    </source>
</evidence>
<dbReference type="PROSITE" id="PS00134">
    <property type="entry name" value="TRYPSIN_HIS"/>
    <property type="match status" value="1"/>
</dbReference>
<dbReference type="InterPro" id="IPR009003">
    <property type="entry name" value="Peptidase_S1_PA"/>
</dbReference>
<gene>
    <name evidence="13" type="ORF">PLXY2_LOCUS9035</name>
</gene>
<dbReference type="InterPro" id="IPR001314">
    <property type="entry name" value="Peptidase_S1A"/>
</dbReference>
<feature type="region of interest" description="Disordered" evidence="10">
    <location>
        <begin position="19"/>
        <end position="48"/>
    </location>
</feature>
<dbReference type="PANTHER" id="PTHR24276">
    <property type="entry name" value="POLYSERASE-RELATED"/>
    <property type="match status" value="1"/>
</dbReference>
<evidence type="ECO:0000313" key="14">
    <source>
        <dbReference type="Proteomes" id="UP000653454"/>
    </source>
</evidence>
<dbReference type="InterPro" id="IPR050430">
    <property type="entry name" value="Peptidase_S1"/>
</dbReference>
<evidence type="ECO:0000256" key="3">
    <source>
        <dbReference type="ARBA" id="ARBA00022757"/>
    </source>
</evidence>
<protein>
    <recommendedName>
        <fullName evidence="9">trypsin</fullName>
        <ecNumber evidence="9">3.4.21.4</ecNumber>
    </recommendedName>
</protein>
<keyword evidence="2" id="KW-0645">Protease</keyword>
<keyword evidence="3" id="KW-0222">Digestion</keyword>
<dbReference type="SUPFAM" id="SSF50494">
    <property type="entry name" value="Trypsin-like serine proteases"/>
    <property type="match status" value="1"/>
</dbReference>
<keyword evidence="14" id="KW-1185">Reference proteome</keyword>
<dbReference type="PRINTS" id="PR00722">
    <property type="entry name" value="CHYMOTRYPSIN"/>
</dbReference>
<evidence type="ECO:0000256" key="9">
    <source>
        <dbReference type="ARBA" id="ARBA00038868"/>
    </source>
</evidence>